<dbReference type="InterPro" id="IPR007121">
    <property type="entry name" value="RNA_pol_bsu_CS"/>
</dbReference>
<dbReference type="SUPFAM" id="SSF64484">
    <property type="entry name" value="beta and beta-prime subunits of DNA dependent RNA-polymerase"/>
    <property type="match status" value="1"/>
</dbReference>
<evidence type="ECO:0000256" key="5">
    <source>
        <dbReference type="ARBA" id="ARBA00022695"/>
    </source>
</evidence>
<evidence type="ECO:0000256" key="1">
    <source>
        <dbReference type="ARBA" id="ARBA00006835"/>
    </source>
</evidence>
<proteinExistence type="inferred from homology"/>
<keyword evidence="4" id="KW-0808">Transferase</keyword>
<dbReference type="EC" id="2.7.7.6" evidence="2"/>
<evidence type="ECO:0000256" key="6">
    <source>
        <dbReference type="ARBA" id="ARBA00023163"/>
    </source>
</evidence>
<dbReference type="GO" id="GO:0006351">
    <property type="term" value="P:DNA-templated transcription"/>
    <property type="evidence" value="ECO:0007669"/>
    <property type="project" value="InterPro"/>
</dbReference>
<dbReference type="Gene3D" id="2.40.270.10">
    <property type="entry name" value="DNA-directed RNA polymerase, subunit 2, domain 6"/>
    <property type="match status" value="1"/>
</dbReference>
<accession>A0AAN0LJC1</accession>
<dbReference type="InterPro" id="IPR037033">
    <property type="entry name" value="DNA-dir_RNAP_su2_hyb_sf"/>
</dbReference>
<reference evidence="8" key="1">
    <citation type="submission" date="2023-10" db="EMBL/GenBank/DDBJ databases">
        <authorList>
            <person name="Wang Q."/>
        </authorList>
    </citation>
    <scope>NUCLEOTIDE SEQUENCE</scope>
    <source>
        <strain evidence="8">BJZYA2014</strain>
    </source>
</reference>
<keyword evidence="6" id="KW-0804">Transcription</keyword>
<dbReference type="GO" id="GO:0003677">
    <property type="term" value="F:DNA binding"/>
    <property type="evidence" value="ECO:0007669"/>
    <property type="project" value="InterPro"/>
</dbReference>
<sequence length="853" mass="100176">MSIEDLNFMYKKLCGDDETYILNCKNKKKISPNIFQLIDQKRSYVCCLYNNSVNQCILHQCVVIALQSWLDKLFREDFDKHESMLGVCFIMNGHYYTFPNIMMNNNIQIHNFCSPQYSRNAKRLYLYGNFCPEGDLKRYGQSIQLVYEPSSDVLHVRDVYGQDYLADDELIKKIVPYFCNNHKWPEVGFLFDENISTKVLKTTMRNIYTGYHIDTLRNKLILSPSQLLETFFCQNKKLILFMIERNIPVQKLVKESSRNMMQSIIDGQIFKSISKTLSTQKIFRMNPRLQEYTSKTNRDVNIFDLKFKSSDEITKIISKDVSYKANMQYPDYRYFIDQCDHGELHAAGKTFTRSHDIILPNIDYDILKTMFTNMVNHQILSTNLSKYLLVFNSCPTKYYIHDIDNFIITVKSLPIEIRMFNNLICINYHVGLIIKQVMLSINNKIIQSYATPFEMHDELSILKNNIILHDDKNPIRSMLSRTTLYYCDNHTDVFYQIPPAKIMVFMRNLKNASPVFRDDNFKPLQYIKYMKNENRNCVVVNDPAHYCNDKMIFLWTMIGDVHLKTTEDPYIPNSIQPFSLYNIRSIILRGSCIENKNGYFLLSNASEFRIIETLSGYVLINVCQITSEFPITWNTLGKKLKITSLKSKNMYVYKIMMYVHDNFKKESLSVHCEAIKINKEFIVKIRHVFCYDNFTGIKLCSIHGQKGVTNVELDLNEWVSEDNIHPQLMISPISFLNRQTIIGDNIDKKFICNGKQYSVMYKIPYTIFHTTPDDAHTEYCDQIKTGLEKIEGTRLDNYTINNHYVSNMQTLNLQDIRSNSHDQHFDNQNYNTSVSLINTWHINLIDENDEIVC</sequence>
<evidence type="ECO:0000256" key="2">
    <source>
        <dbReference type="ARBA" id="ARBA00012418"/>
    </source>
</evidence>
<dbReference type="PROSITE" id="PS01166">
    <property type="entry name" value="RNA_POL_BETA"/>
    <property type="match status" value="1"/>
</dbReference>
<evidence type="ECO:0000256" key="7">
    <source>
        <dbReference type="ARBA" id="ARBA00048552"/>
    </source>
</evidence>
<evidence type="ECO:0000256" key="4">
    <source>
        <dbReference type="ARBA" id="ARBA00022679"/>
    </source>
</evidence>
<evidence type="ECO:0000313" key="8">
    <source>
        <dbReference type="EMBL" id="WYD57126.1"/>
    </source>
</evidence>
<dbReference type="EMBL" id="OR723730">
    <property type="protein sequence ID" value="WYD57126.1"/>
    <property type="molecule type" value="Genomic_DNA"/>
</dbReference>
<dbReference type="InterPro" id="IPR007025">
    <property type="entry name" value="LEF-8"/>
</dbReference>
<dbReference type="GO" id="GO:0000428">
    <property type="term" value="C:DNA-directed RNA polymerase complex"/>
    <property type="evidence" value="ECO:0007669"/>
    <property type="project" value="UniProtKB-KW"/>
</dbReference>
<gene>
    <name evidence="8" type="primary">lef8</name>
    <name evidence="8" type="ORF">NezhNPV_ORF81</name>
</gene>
<dbReference type="GO" id="GO:0003899">
    <property type="term" value="F:DNA-directed RNA polymerase activity"/>
    <property type="evidence" value="ECO:0007669"/>
    <property type="project" value="UniProtKB-EC"/>
</dbReference>
<keyword evidence="5" id="KW-0548">Nucleotidyltransferase</keyword>
<protein>
    <recommendedName>
        <fullName evidence="2">DNA-directed RNA polymerase</fullName>
        <ecNumber evidence="2">2.7.7.6</ecNumber>
    </recommendedName>
</protein>
<comment type="similarity">
    <text evidence="1">Belongs to the RNA polymerase beta chain family.</text>
</comment>
<dbReference type="Pfam" id="PF04941">
    <property type="entry name" value="LEF-8"/>
    <property type="match status" value="1"/>
</dbReference>
<name>A0AAN0LJC1_9BACU</name>
<keyword evidence="3" id="KW-0240">DNA-directed RNA polymerase</keyword>
<comment type="catalytic activity">
    <reaction evidence="7">
        <text>RNA(n) + a ribonucleoside 5'-triphosphate = RNA(n+1) + diphosphate</text>
        <dbReference type="Rhea" id="RHEA:21248"/>
        <dbReference type="Rhea" id="RHEA-COMP:14527"/>
        <dbReference type="Rhea" id="RHEA-COMP:17342"/>
        <dbReference type="ChEBI" id="CHEBI:33019"/>
        <dbReference type="ChEBI" id="CHEBI:61557"/>
        <dbReference type="ChEBI" id="CHEBI:140395"/>
        <dbReference type="EC" id="2.7.7.6"/>
    </reaction>
</comment>
<evidence type="ECO:0000256" key="3">
    <source>
        <dbReference type="ARBA" id="ARBA00022478"/>
    </source>
</evidence>
<organism evidence="8">
    <name type="scientific">Nesodiprion zhejiangensis nucleopolyhedrovirus</name>
    <dbReference type="NCBI Taxonomy" id="3135970"/>
    <lineage>
        <taxon>Viruses</taxon>
        <taxon>Viruses incertae sedis</taxon>
        <taxon>Naldaviricetes</taxon>
        <taxon>Lefavirales</taxon>
        <taxon>Baculoviridae</taxon>
    </lineage>
</organism>